<dbReference type="InterPro" id="IPR004378">
    <property type="entry name" value="F420H2_quin_Rdtase"/>
</dbReference>
<reference evidence="4 5" key="1">
    <citation type="submission" date="2020-05" db="EMBL/GenBank/DDBJ databases">
        <title>Whole genome shotgun sequence of Streptomyces fulvorobeus NBRC 15897.</title>
        <authorList>
            <person name="Komaki H."/>
            <person name="Tamura T."/>
        </authorList>
    </citation>
    <scope>NUCLEOTIDE SEQUENCE [LARGE SCALE GENOMIC DNA]</scope>
    <source>
        <strain evidence="4 5">NBRC 15897</strain>
    </source>
</reference>
<evidence type="ECO:0008006" key="6">
    <source>
        <dbReference type="Google" id="ProtNLM"/>
    </source>
</evidence>
<dbReference type="Pfam" id="PF04075">
    <property type="entry name" value="F420H2_quin_red"/>
    <property type="match status" value="1"/>
</dbReference>
<dbReference type="AlphaFoldDB" id="A0A7J0CE51"/>
<proteinExistence type="inferred from homology"/>
<evidence type="ECO:0000256" key="2">
    <source>
        <dbReference type="ARBA" id="ARBA00049106"/>
    </source>
</evidence>
<dbReference type="Gene3D" id="2.30.110.10">
    <property type="entry name" value="Electron Transport, Fmn-binding Protein, Chain A"/>
    <property type="match status" value="1"/>
</dbReference>
<comment type="caution">
    <text evidence="4">The sequence shown here is derived from an EMBL/GenBank/DDBJ whole genome shotgun (WGS) entry which is preliminary data.</text>
</comment>
<evidence type="ECO:0000256" key="3">
    <source>
        <dbReference type="SAM" id="MobiDB-lite"/>
    </source>
</evidence>
<feature type="region of interest" description="Disordered" evidence="3">
    <location>
        <begin position="21"/>
        <end position="72"/>
    </location>
</feature>
<dbReference type="SUPFAM" id="SSF50475">
    <property type="entry name" value="FMN-binding split barrel"/>
    <property type="match status" value="1"/>
</dbReference>
<dbReference type="PANTHER" id="PTHR39428">
    <property type="entry name" value="F420H(2)-DEPENDENT QUINONE REDUCTASE RV1261C"/>
    <property type="match status" value="1"/>
</dbReference>
<dbReference type="GO" id="GO:0005886">
    <property type="term" value="C:plasma membrane"/>
    <property type="evidence" value="ECO:0007669"/>
    <property type="project" value="TreeGrafter"/>
</dbReference>
<organism evidence="4 5">
    <name type="scientific">Streptomyces fulvorobeus</name>
    <dbReference type="NCBI Taxonomy" id="284028"/>
    <lineage>
        <taxon>Bacteria</taxon>
        <taxon>Bacillati</taxon>
        <taxon>Actinomycetota</taxon>
        <taxon>Actinomycetes</taxon>
        <taxon>Kitasatosporales</taxon>
        <taxon>Streptomycetaceae</taxon>
        <taxon>Streptomyces</taxon>
    </lineage>
</organism>
<dbReference type="EMBL" id="BLWC01000001">
    <property type="protein sequence ID" value="GFN00792.1"/>
    <property type="molecule type" value="Genomic_DNA"/>
</dbReference>
<accession>A0A7J0CE51</accession>
<dbReference type="PANTHER" id="PTHR39428:SF3">
    <property type="entry name" value="DEAZAFLAVIN-DEPENDENT NITROREDUCTASE"/>
    <property type="match status" value="1"/>
</dbReference>
<dbReference type="InterPro" id="IPR012349">
    <property type="entry name" value="Split_barrel_FMN-bd"/>
</dbReference>
<dbReference type="Proteomes" id="UP000498980">
    <property type="component" value="Unassembled WGS sequence"/>
</dbReference>
<comment type="catalytic activity">
    <reaction evidence="2">
        <text>oxidized coenzyme F420-(gamma-L-Glu)(n) + a quinol + H(+) = reduced coenzyme F420-(gamma-L-Glu)(n) + a quinone</text>
        <dbReference type="Rhea" id="RHEA:39663"/>
        <dbReference type="Rhea" id="RHEA-COMP:12939"/>
        <dbReference type="Rhea" id="RHEA-COMP:14378"/>
        <dbReference type="ChEBI" id="CHEBI:15378"/>
        <dbReference type="ChEBI" id="CHEBI:24646"/>
        <dbReference type="ChEBI" id="CHEBI:132124"/>
        <dbReference type="ChEBI" id="CHEBI:133980"/>
        <dbReference type="ChEBI" id="CHEBI:139511"/>
    </reaction>
</comment>
<evidence type="ECO:0000313" key="5">
    <source>
        <dbReference type="Proteomes" id="UP000498980"/>
    </source>
</evidence>
<keyword evidence="5" id="KW-1185">Reference proteome</keyword>
<comment type="similarity">
    <text evidence="1">Belongs to the F420H(2)-dependent quinone reductase family.</text>
</comment>
<dbReference type="GO" id="GO:0016491">
    <property type="term" value="F:oxidoreductase activity"/>
    <property type="evidence" value="ECO:0007669"/>
    <property type="project" value="InterPro"/>
</dbReference>
<feature type="compositionally biased region" description="Low complexity" evidence="3">
    <location>
        <begin position="28"/>
        <end position="44"/>
    </location>
</feature>
<evidence type="ECO:0000256" key="1">
    <source>
        <dbReference type="ARBA" id="ARBA00008710"/>
    </source>
</evidence>
<sequence>MDAIQFAGAMAREVVAQAVVSRGPGGDPAPSGTGARAARTAPPTRRQPRRRGIDSMEVGSMPLTGEYEPSTEKVVRDQVELYESSGGTEGTTLGSLIGPDDPERAGLPVVILTTIGAKSGRIRKTPLMRVEHDGSYAVVASKGGAPQHPVWYHNVVADPRVELQDGPVRQDMLAREVTGEEKTRWWARAVEAYPDYAEYQKNTDREIPVFVLEPAPQEH</sequence>
<name>A0A7J0CE51_9ACTN</name>
<evidence type="ECO:0000313" key="4">
    <source>
        <dbReference type="EMBL" id="GFN00792.1"/>
    </source>
</evidence>
<gene>
    <name evidence="4" type="ORF">Sfulv_56020</name>
</gene>
<protein>
    <recommendedName>
        <fullName evidence="6">Nitroreductase</fullName>
    </recommendedName>
</protein>
<dbReference type="NCBIfam" id="TIGR00026">
    <property type="entry name" value="hi_GC_TIGR00026"/>
    <property type="match status" value="1"/>
</dbReference>
<dbReference type="GO" id="GO:0070967">
    <property type="term" value="F:coenzyme F420 binding"/>
    <property type="evidence" value="ECO:0007669"/>
    <property type="project" value="TreeGrafter"/>
</dbReference>